<accession>A0A2U3DPS3</accession>
<evidence type="ECO:0000313" key="3">
    <source>
        <dbReference type="Proteomes" id="UP000245956"/>
    </source>
</evidence>
<dbReference type="EMBL" id="LCWV01000077">
    <property type="protein sequence ID" value="PWI64253.1"/>
    <property type="molecule type" value="Genomic_DNA"/>
</dbReference>
<reference evidence="2 3" key="1">
    <citation type="journal article" date="2016" name="Front. Microbiol.">
        <title>Genome and transcriptome sequences reveal the specific parasitism of the nematophagous Purpureocillium lilacinum 36-1.</title>
        <authorList>
            <person name="Xie J."/>
            <person name="Li S."/>
            <person name="Mo C."/>
            <person name="Xiao X."/>
            <person name="Peng D."/>
            <person name="Wang G."/>
            <person name="Xiao Y."/>
        </authorList>
    </citation>
    <scope>NUCLEOTIDE SEQUENCE [LARGE SCALE GENOMIC DNA]</scope>
    <source>
        <strain evidence="2 3">36-1</strain>
    </source>
</reference>
<dbReference type="AlphaFoldDB" id="A0A2U3DPS3"/>
<organism evidence="2 3">
    <name type="scientific">Purpureocillium lilacinum</name>
    <name type="common">Paecilomyces lilacinus</name>
    <dbReference type="NCBI Taxonomy" id="33203"/>
    <lineage>
        <taxon>Eukaryota</taxon>
        <taxon>Fungi</taxon>
        <taxon>Dikarya</taxon>
        <taxon>Ascomycota</taxon>
        <taxon>Pezizomycotina</taxon>
        <taxon>Sordariomycetes</taxon>
        <taxon>Hypocreomycetidae</taxon>
        <taxon>Hypocreales</taxon>
        <taxon>Ophiocordycipitaceae</taxon>
        <taxon>Purpureocillium</taxon>
    </lineage>
</organism>
<comment type="caution">
    <text evidence="2">The sequence shown here is derived from an EMBL/GenBank/DDBJ whole genome shotgun (WGS) entry which is preliminary data.</text>
</comment>
<dbReference type="Proteomes" id="UP000245956">
    <property type="component" value="Unassembled WGS sequence"/>
</dbReference>
<protein>
    <submittedName>
        <fullName evidence="2">Uncharacterized protein</fullName>
    </submittedName>
</protein>
<name>A0A2U3DPS3_PURLI</name>
<gene>
    <name evidence="2" type="ORF">PCL_11351</name>
</gene>
<proteinExistence type="predicted"/>
<evidence type="ECO:0000313" key="2">
    <source>
        <dbReference type="EMBL" id="PWI64253.1"/>
    </source>
</evidence>
<feature type="region of interest" description="Disordered" evidence="1">
    <location>
        <begin position="36"/>
        <end position="74"/>
    </location>
</feature>
<feature type="compositionally biased region" description="Polar residues" evidence="1">
    <location>
        <begin position="49"/>
        <end position="74"/>
    </location>
</feature>
<sequence>MSQSEIIQAILARRGAPQPQWKHRAQNLPVRISPQGVRKVSGSGMPSRPVNTEMSSSLKSMMAQQTTRQGGTYGSQGPSNMWYIALEDLVALQGSQIKEAQRLVNELFLSKDEEKDKVQEVWNSIKQLVATYPLPDQDTVDPTLTFQPSSE</sequence>
<evidence type="ECO:0000256" key="1">
    <source>
        <dbReference type="SAM" id="MobiDB-lite"/>
    </source>
</evidence>